<reference evidence="1 2" key="1">
    <citation type="submission" date="2020-08" db="EMBL/GenBank/DDBJ databases">
        <title>Genomic Encyclopedia of Type Strains, Phase III (KMG-III): the genomes of soil and plant-associated and newly described type strains.</title>
        <authorList>
            <person name="Whitman W."/>
        </authorList>
    </citation>
    <scope>NUCLEOTIDE SEQUENCE [LARGE SCALE GENOMIC DNA]</scope>
    <source>
        <strain evidence="1 2">CECT 3237</strain>
    </source>
</reference>
<evidence type="ECO:0000313" key="2">
    <source>
        <dbReference type="Proteomes" id="UP000572907"/>
    </source>
</evidence>
<organism evidence="1 2">
    <name type="scientific">Streptomyces violarus</name>
    <dbReference type="NCBI Taxonomy" id="67380"/>
    <lineage>
        <taxon>Bacteria</taxon>
        <taxon>Bacillati</taxon>
        <taxon>Actinomycetota</taxon>
        <taxon>Actinomycetes</taxon>
        <taxon>Kitasatosporales</taxon>
        <taxon>Streptomycetaceae</taxon>
        <taxon>Streptomyces</taxon>
    </lineage>
</organism>
<dbReference type="Proteomes" id="UP000572907">
    <property type="component" value="Unassembled WGS sequence"/>
</dbReference>
<comment type="caution">
    <text evidence="1">The sequence shown here is derived from an EMBL/GenBank/DDBJ whole genome shotgun (WGS) entry which is preliminary data.</text>
</comment>
<evidence type="ECO:0000313" key="1">
    <source>
        <dbReference type="EMBL" id="MBB3081804.1"/>
    </source>
</evidence>
<proteinExistence type="predicted"/>
<keyword evidence="2" id="KW-1185">Reference proteome</keyword>
<evidence type="ECO:0008006" key="3">
    <source>
        <dbReference type="Google" id="ProtNLM"/>
    </source>
</evidence>
<gene>
    <name evidence="1" type="ORF">FHS41_008362</name>
</gene>
<name>A0A7W4ZZV8_9ACTN</name>
<dbReference type="AlphaFoldDB" id="A0A7W4ZZV8"/>
<sequence length="157" mass="16943">MPVLALFGERGAGKSVALLLECQALEAAQAAPRWVNLGRCQTESQVRSALADAAEAQGAGEWWVFLDSVDEGLNVLPALGGLIADWIDSLPADQRGRVRLRVSCRTGRWPDILQDTLTRHWPERLQVQHMILTPLSASDVAVAAENSGLDAEVFTSG</sequence>
<dbReference type="RefSeq" id="WP_184599867.1">
    <property type="nucleotide sequence ID" value="NZ_BMUP01000018.1"/>
</dbReference>
<accession>A0A7W4ZZV8</accession>
<dbReference type="EMBL" id="JACHXE010000017">
    <property type="protein sequence ID" value="MBB3081804.1"/>
    <property type="molecule type" value="Genomic_DNA"/>
</dbReference>
<protein>
    <recommendedName>
        <fullName evidence="3">ATP-binding protein</fullName>
    </recommendedName>
</protein>